<dbReference type="AlphaFoldDB" id="A0A0F9W295"/>
<proteinExistence type="predicted"/>
<accession>A0A0F9W295</accession>
<comment type="caution">
    <text evidence="1">The sequence shown here is derived from an EMBL/GenBank/DDBJ whole genome shotgun (WGS) entry which is preliminary data.</text>
</comment>
<dbReference type="EMBL" id="LAZR01000367">
    <property type="protein sequence ID" value="KKN72203.1"/>
    <property type="molecule type" value="Genomic_DNA"/>
</dbReference>
<evidence type="ECO:0000313" key="1">
    <source>
        <dbReference type="EMBL" id="KKN72203.1"/>
    </source>
</evidence>
<reference evidence="1" key="1">
    <citation type="journal article" date="2015" name="Nature">
        <title>Complex archaea that bridge the gap between prokaryotes and eukaryotes.</title>
        <authorList>
            <person name="Spang A."/>
            <person name="Saw J.H."/>
            <person name="Jorgensen S.L."/>
            <person name="Zaremba-Niedzwiedzka K."/>
            <person name="Martijn J."/>
            <person name="Lind A.E."/>
            <person name="van Eijk R."/>
            <person name="Schleper C."/>
            <person name="Guy L."/>
            <person name="Ettema T.J."/>
        </authorList>
    </citation>
    <scope>NUCLEOTIDE SEQUENCE</scope>
</reference>
<organism evidence="1">
    <name type="scientific">marine sediment metagenome</name>
    <dbReference type="NCBI Taxonomy" id="412755"/>
    <lineage>
        <taxon>unclassified sequences</taxon>
        <taxon>metagenomes</taxon>
        <taxon>ecological metagenomes</taxon>
    </lineage>
</organism>
<sequence length="126" mass="14214">MNAHDTVYAELDRLEPNVKRTLLQTVWTNYFEADSELRAWVLRRSATHGVADELRAADARWRLREKAKLRGNVHLIGCKPNGLVTIMAPPAQLSKENALEFAARVVAMAMPDDGEFEQVLDAVRNT</sequence>
<gene>
    <name evidence="1" type="ORF">LCGC14_0413400</name>
</gene>
<protein>
    <submittedName>
        <fullName evidence="1">Uncharacterized protein</fullName>
    </submittedName>
</protein>
<name>A0A0F9W295_9ZZZZ</name>